<feature type="compositionally biased region" description="Low complexity" evidence="1">
    <location>
        <begin position="72"/>
        <end position="130"/>
    </location>
</feature>
<sequence length="291" mass="31506">MWKPPGDSKIGMNYPLVLFVILTTCRVSSSFWVSTPKPPYRFRNFEDEYIFGLAVRMGGQHSRLPLGWTGNPTIPTRPSTPSATTTRPTTASTTTASTTTSTTTLTTTTSTTTSTTTASTLPSTRPSTTKPTPPTTPKPIITECYVCNPTGLYLIPGQTLGPPDVIRSRCNQDKVTCKEDMDDAATGFSGRSVCIAINGNYTMTQFIDNVYTTAWGIPALNVTHAYCANPTGFLNYTTGVPFDVESRMNTCFDAKGLVDTTWARNKRRYDGRICICDTGNSCNVGAFGTGV</sequence>
<dbReference type="AlphaFoldDB" id="A0A1D1VV47"/>
<keyword evidence="2" id="KW-0812">Transmembrane</keyword>
<evidence type="ECO:0000313" key="4">
    <source>
        <dbReference type="Proteomes" id="UP000186922"/>
    </source>
</evidence>
<dbReference type="Proteomes" id="UP000186922">
    <property type="component" value="Unassembled WGS sequence"/>
</dbReference>
<comment type="caution">
    <text evidence="3">The sequence shown here is derived from an EMBL/GenBank/DDBJ whole genome shotgun (WGS) entry which is preliminary data.</text>
</comment>
<feature type="transmembrane region" description="Helical" evidence="2">
    <location>
        <begin position="12"/>
        <end position="33"/>
    </location>
</feature>
<reference evidence="3 4" key="1">
    <citation type="journal article" date="2016" name="Nat. Commun.">
        <title>Extremotolerant tardigrade genome and improved radiotolerance of human cultured cells by tardigrade-unique protein.</title>
        <authorList>
            <person name="Hashimoto T."/>
            <person name="Horikawa D.D."/>
            <person name="Saito Y."/>
            <person name="Kuwahara H."/>
            <person name="Kozuka-Hata H."/>
            <person name="Shin-I T."/>
            <person name="Minakuchi Y."/>
            <person name="Ohishi K."/>
            <person name="Motoyama A."/>
            <person name="Aizu T."/>
            <person name="Enomoto A."/>
            <person name="Kondo K."/>
            <person name="Tanaka S."/>
            <person name="Hara Y."/>
            <person name="Koshikawa S."/>
            <person name="Sagara H."/>
            <person name="Miura T."/>
            <person name="Yokobori S."/>
            <person name="Miyagawa K."/>
            <person name="Suzuki Y."/>
            <person name="Kubo T."/>
            <person name="Oyama M."/>
            <person name="Kohara Y."/>
            <person name="Fujiyama A."/>
            <person name="Arakawa K."/>
            <person name="Katayama T."/>
            <person name="Toyoda A."/>
            <person name="Kunieda T."/>
        </authorList>
    </citation>
    <scope>NUCLEOTIDE SEQUENCE [LARGE SCALE GENOMIC DNA]</scope>
    <source>
        <strain evidence="3 4">YOKOZUNA-1</strain>
    </source>
</reference>
<evidence type="ECO:0000256" key="2">
    <source>
        <dbReference type="SAM" id="Phobius"/>
    </source>
</evidence>
<proteinExistence type="predicted"/>
<keyword evidence="2" id="KW-1133">Transmembrane helix</keyword>
<gene>
    <name evidence="3" type="primary">RvY_15105</name>
    <name evidence="3" type="synonym">RvY_15105.1</name>
    <name evidence="3" type="ORF">RvY_15105-1</name>
</gene>
<accession>A0A1D1VV47</accession>
<keyword evidence="2" id="KW-0472">Membrane</keyword>
<protein>
    <submittedName>
        <fullName evidence="3">Uncharacterized protein</fullName>
    </submittedName>
</protein>
<name>A0A1D1VV47_RAMVA</name>
<evidence type="ECO:0000256" key="1">
    <source>
        <dbReference type="SAM" id="MobiDB-lite"/>
    </source>
</evidence>
<evidence type="ECO:0000313" key="3">
    <source>
        <dbReference type="EMBL" id="GAV04901.1"/>
    </source>
</evidence>
<keyword evidence="4" id="KW-1185">Reference proteome</keyword>
<organism evidence="3 4">
    <name type="scientific">Ramazzottius varieornatus</name>
    <name type="common">Water bear</name>
    <name type="synonym">Tardigrade</name>
    <dbReference type="NCBI Taxonomy" id="947166"/>
    <lineage>
        <taxon>Eukaryota</taxon>
        <taxon>Metazoa</taxon>
        <taxon>Ecdysozoa</taxon>
        <taxon>Tardigrada</taxon>
        <taxon>Eutardigrada</taxon>
        <taxon>Parachela</taxon>
        <taxon>Hypsibioidea</taxon>
        <taxon>Ramazzottiidae</taxon>
        <taxon>Ramazzottius</taxon>
    </lineage>
</organism>
<dbReference type="EMBL" id="BDGG01000011">
    <property type="protein sequence ID" value="GAV04901.1"/>
    <property type="molecule type" value="Genomic_DNA"/>
</dbReference>
<feature type="region of interest" description="Disordered" evidence="1">
    <location>
        <begin position="66"/>
        <end position="136"/>
    </location>
</feature>